<reference evidence="2 3" key="1">
    <citation type="submission" date="2021-12" db="EMBL/GenBank/DDBJ databases">
        <title>Discovery of the Pendulisporaceae a myxobacterial family with distinct sporulation behavior and unique specialized metabolism.</title>
        <authorList>
            <person name="Garcia R."/>
            <person name="Popoff A."/>
            <person name="Bader C.D."/>
            <person name="Loehr J."/>
            <person name="Walesch S."/>
            <person name="Walt C."/>
            <person name="Boldt J."/>
            <person name="Bunk B."/>
            <person name="Haeckl F.J.F.P.J."/>
            <person name="Gunesch A.P."/>
            <person name="Birkelbach J."/>
            <person name="Nuebel U."/>
            <person name="Pietschmann T."/>
            <person name="Bach T."/>
            <person name="Mueller R."/>
        </authorList>
    </citation>
    <scope>NUCLEOTIDE SEQUENCE [LARGE SCALE GENOMIC DNA]</scope>
    <source>
        <strain evidence="2 3">MSr11954</strain>
    </source>
</reference>
<keyword evidence="3" id="KW-1185">Reference proteome</keyword>
<dbReference type="RefSeq" id="WP_394823802.1">
    <property type="nucleotide sequence ID" value="NZ_CP089984.1"/>
</dbReference>
<evidence type="ECO:0000259" key="1">
    <source>
        <dbReference type="PROSITE" id="PS51819"/>
    </source>
</evidence>
<dbReference type="Pfam" id="PF00903">
    <property type="entry name" value="Glyoxalase"/>
    <property type="match status" value="1"/>
</dbReference>
<accession>A0ABZ2LTC9</accession>
<dbReference type="Gene3D" id="3.10.180.10">
    <property type="entry name" value="2,3-Dihydroxybiphenyl 1,2-Dioxygenase, domain 1"/>
    <property type="match status" value="1"/>
</dbReference>
<dbReference type="InterPro" id="IPR051332">
    <property type="entry name" value="Fosfomycin_Res_Enzymes"/>
</dbReference>
<dbReference type="EMBL" id="CP089984">
    <property type="protein sequence ID" value="WXB14184.1"/>
    <property type="molecule type" value="Genomic_DNA"/>
</dbReference>
<name>A0ABZ2LTC9_9BACT</name>
<gene>
    <name evidence="2" type="ORF">LZC94_40945</name>
</gene>
<dbReference type="InterPro" id="IPR029068">
    <property type="entry name" value="Glyas_Bleomycin-R_OHBP_Dase"/>
</dbReference>
<dbReference type="Proteomes" id="UP001370348">
    <property type="component" value="Chromosome"/>
</dbReference>
<dbReference type="CDD" id="cd06587">
    <property type="entry name" value="VOC"/>
    <property type="match status" value="1"/>
</dbReference>
<feature type="domain" description="VOC" evidence="1">
    <location>
        <begin position="2"/>
        <end position="117"/>
    </location>
</feature>
<dbReference type="PROSITE" id="PS51819">
    <property type="entry name" value="VOC"/>
    <property type="match status" value="1"/>
</dbReference>
<dbReference type="PANTHER" id="PTHR36113:SF3">
    <property type="entry name" value="SLL5075 PROTEIN"/>
    <property type="match status" value="1"/>
</dbReference>
<proteinExistence type="predicted"/>
<dbReference type="InterPro" id="IPR037523">
    <property type="entry name" value="VOC_core"/>
</dbReference>
<dbReference type="PANTHER" id="PTHR36113">
    <property type="entry name" value="LYASE, PUTATIVE-RELATED-RELATED"/>
    <property type="match status" value="1"/>
</dbReference>
<sequence>MKLNHLDLQVPNVPEVAEFLERHFDFEIRTNRTSPAIIVLSDREGMVLVLQRLKRELESYPEGFHIGFHVDDVAIVHHKHEEMLACGMKPSEVMSTNRGVAFYFMGPGNILIEVNCPKPRRVSPSEA</sequence>
<evidence type="ECO:0000313" key="3">
    <source>
        <dbReference type="Proteomes" id="UP001370348"/>
    </source>
</evidence>
<protein>
    <submittedName>
        <fullName evidence="2">VOC family protein</fullName>
    </submittedName>
</protein>
<dbReference type="SUPFAM" id="SSF54593">
    <property type="entry name" value="Glyoxalase/Bleomycin resistance protein/Dihydroxybiphenyl dioxygenase"/>
    <property type="match status" value="1"/>
</dbReference>
<organism evidence="2 3">
    <name type="scientific">Pendulispora albinea</name>
    <dbReference type="NCBI Taxonomy" id="2741071"/>
    <lineage>
        <taxon>Bacteria</taxon>
        <taxon>Pseudomonadati</taxon>
        <taxon>Myxococcota</taxon>
        <taxon>Myxococcia</taxon>
        <taxon>Myxococcales</taxon>
        <taxon>Sorangiineae</taxon>
        <taxon>Pendulisporaceae</taxon>
        <taxon>Pendulispora</taxon>
    </lineage>
</organism>
<dbReference type="InterPro" id="IPR004360">
    <property type="entry name" value="Glyas_Fos-R_dOase_dom"/>
</dbReference>
<evidence type="ECO:0000313" key="2">
    <source>
        <dbReference type="EMBL" id="WXB14184.1"/>
    </source>
</evidence>